<keyword evidence="3" id="KW-1185">Reference proteome</keyword>
<dbReference type="Gene3D" id="3.40.50.150">
    <property type="entry name" value="Vaccinia Virus protein VP39"/>
    <property type="match status" value="1"/>
</dbReference>
<dbReference type="STRING" id="3847.A0A0R0IAI6"/>
<protein>
    <submittedName>
        <fullName evidence="1 2">Uncharacterized protein</fullName>
    </submittedName>
</protein>
<dbReference type="Gramene" id="KRH39328">
    <property type="protein sequence ID" value="KRH39328"/>
    <property type="gene ID" value="GLYMA_09G193200"/>
</dbReference>
<dbReference type="EnsemblPlants" id="KRH39328">
    <property type="protein sequence ID" value="KRH39328"/>
    <property type="gene ID" value="GLYMA_09G193200"/>
</dbReference>
<dbReference type="Proteomes" id="UP000008827">
    <property type="component" value="Chromosome 9"/>
</dbReference>
<dbReference type="GeneID" id="100780366"/>
<dbReference type="OrthoDB" id="7848332at2759"/>
<dbReference type="PANTHER" id="PTHR23290:SF0">
    <property type="entry name" value="RRNA N6-ADENOSINE-METHYLTRANSFERASE METTL5"/>
    <property type="match status" value="1"/>
</dbReference>
<dbReference type="PANTHER" id="PTHR23290">
    <property type="entry name" value="RRNA N6-ADENOSINE-METHYLTRANSFERASE METTL5"/>
    <property type="match status" value="1"/>
</dbReference>
<dbReference type="AlphaFoldDB" id="A0A0R0IAI6"/>
<proteinExistence type="predicted"/>
<evidence type="ECO:0000313" key="1">
    <source>
        <dbReference type="EMBL" id="KRH39328.1"/>
    </source>
</evidence>
<dbReference type="EMBL" id="CM000842">
    <property type="protein sequence ID" value="KRH39328.1"/>
    <property type="molecule type" value="Genomic_DNA"/>
</dbReference>
<accession>A0A0R0IAI6</accession>
<reference evidence="1" key="3">
    <citation type="submission" date="2018-07" db="EMBL/GenBank/DDBJ databases">
        <title>WGS assembly of Glycine max.</title>
        <authorList>
            <person name="Schmutz J."/>
            <person name="Cannon S."/>
            <person name="Schlueter J."/>
            <person name="Ma J."/>
            <person name="Mitros T."/>
            <person name="Nelson W."/>
            <person name="Hyten D."/>
            <person name="Song Q."/>
            <person name="Thelen J."/>
            <person name="Cheng J."/>
            <person name="Xu D."/>
            <person name="Hellsten U."/>
            <person name="May G."/>
            <person name="Yu Y."/>
            <person name="Sakurai T."/>
            <person name="Umezawa T."/>
            <person name="Bhattacharyya M."/>
            <person name="Sandhu D."/>
            <person name="Valliyodan B."/>
            <person name="Lindquist E."/>
            <person name="Peto M."/>
            <person name="Grant D."/>
            <person name="Shu S."/>
            <person name="Goodstein D."/>
            <person name="Barry K."/>
            <person name="Futrell-Griggs M."/>
            <person name="Abernathy B."/>
            <person name="Du J."/>
            <person name="Tian Z."/>
            <person name="Zhu L."/>
            <person name="Gill N."/>
            <person name="Joshi T."/>
            <person name="Libault M."/>
            <person name="Sethuraman A."/>
            <person name="Zhang X."/>
            <person name="Shinozaki K."/>
            <person name="Nguyen H."/>
            <person name="Wing R."/>
            <person name="Cregan P."/>
            <person name="Specht J."/>
            <person name="Grimwood J."/>
            <person name="Rokhsar D."/>
            <person name="Stacey G."/>
            <person name="Shoemaker R."/>
            <person name="Jackson S."/>
        </authorList>
    </citation>
    <scope>NUCLEOTIDE SEQUENCE</scope>
    <source>
        <tissue evidence="1">Callus</tissue>
    </source>
</reference>
<dbReference type="InterPro" id="IPR029063">
    <property type="entry name" value="SAM-dependent_MTases_sf"/>
</dbReference>
<dbReference type="GO" id="GO:0016740">
    <property type="term" value="F:transferase activity"/>
    <property type="evidence" value="ECO:0007669"/>
    <property type="project" value="UniProtKB-ARBA"/>
</dbReference>
<dbReference type="InterPro" id="IPR051720">
    <property type="entry name" value="rRNA_MeTrfase/Polyamine_Synth"/>
</dbReference>
<dbReference type="RefSeq" id="XP_006587529.1">
    <property type="nucleotide sequence ID" value="XM_006587466.4"/>
</dbReference>
<sequence>MKACCLVKCPIVDTVIMNSPFGSRKKGAHLDFLSVALKHVKRIALRDFNASSAEVICELRFDVPKMYKFHKKEAEILDLMQKRIVCIGIDDKIASKKKIFGT</sequence>
<evidence type="ECO:0000313" key="3">
    <source>
        <dbReference type="Proteomes" id="UP000008827"/>
    </source>
</evidence>
<name>A0A0R0IAI6_SOYBN</name>
<dbReference type="SMR" id="A0A0R0IAI6"/>
<gene>
    <name evidence="2" type="primary">LOC100780366</name>
    <name evidence="1" type="ORF">GLYMA_09G193200</name>
</gene>
<organism evidence="1">
    <name type="scientific">Glycine max</name>
    <name type="common">Soybean</name>
    <name type="synonym">Glycine hispida</name>
    <dbReference type="NCBI Taxonomy" id="3847"/>
    <lineage>
        <taxon>Eukaryota</taxon>
        <taxon>Viridiplantae</taxon>
        <taxon>Streptophyta</taxon>
        <taxon>Embryophyta</taxon>
        <taxon>Tracheophyta</taxon>
        <taxon>Spermatophyta</taxon>
        <taxon>Magnoliopsida</taxon>
        <taxon>eudicotyledons</taxon>
        <taxon>Gunneridae</taxon>
        <taxon>Pentapetalae</taxon>
        <taxon>rosids</taxon>
        <taxon>fabids</taxon>
        <taxon>Fabales</taxon>
        <taxon>Fabaceae</taxon>
        <taxon>Papilionoideae</taxon>
        <taxon>50 kb inversion clade</taxon>
        <taxon>NPAAA clade</taxon>
        <taxon>indigoferoid/millettioid clade</taxon>
        <taxon>Phaseoleae</taxon>
        <taxon>Glycine</taxon>
        <taxon>Glycine subgen. Soja</taxon>
    </lineage>
</organism>
<reference evidence="2" key="2">
    <citation type="submission" date="2018-02" db="UniProtKB">
        <authorList>
            <consortium name="EnsemblPlants"/>
        </authorList>
    </citation>
    <scope>IDENTIFICATION</scope>
    <source>
        <strain evidence="2">Williams 82</strain>
    </source>
</reference>
<dbReference type="KEGG" id="gmx:100780366"/>
<evidence type="ECO:0000313" key="2">
    <source>
        <dbReference type="EnsemblPlants" id="KRH39328"/>
    </source>
</evidence>
<reference evidence="1 2" key="1">
    <citation type="journal article" date="2010" name="Nature">
        <title>Genome sequence of the palaeopolyploid soybean.</title>
        <authorList>
            <person name="Schmutz J."/>
            <person name="Cannon S.B."/>
            <person name="Schlueter J."/>
            <person name="Ma J."/>
            <person name="Mitros T."/>
            <person name="Nelson W."/>
            <person name="Hyten D.L."/>
            <person name="Song Q."/>
            <person name="Thelen J.J."/>
            <person name="Cheng J."/>
            <person name="Xu D."/>
            <person name="Hellsten U."/>
            <person name="May G.D."/>
            <person name="Yu Y."/>
            <person name="Sakurai T."/>
            <person name="Umezawa T."/>
            <person name="Bhattacharyya M.K."/>
            <person name="Sandhu D."/>
            <person name="Valliyodan B."/>
            <person name="Lindquist E."/>
            <person name="Peto M."/>
            <person name="Grant D."/>
            <person name="Shu S."/>
            <person name="Goodstein D."/>
            <person name="Barry K."/>
            <person name="Futrell-Griggs M."/>
            <person name="Abernathy B."/>
            <person name="Du J."/>
            <person name="Tian Z."/>
            <person name="Zhu L."/>
            <person name="Gill N."/>
            <person name="Joshi T."/>
            <person name="Libault M."/>
            <person name="Sethuraman A."/>
            <person name="Zhang X.-C."/>
            <person name="Shinozaki K."/>
            <person name="Nguyen H.T."/>
            <person name="Wing R.A."/>
            <person name="Cregan P."/>
            <person name="Specht J."/>
            <person name="Grimwood J."/>
            <person name="Rokhsar D."/>
            <person name="Stacey G."/>
            <person name="Shoemaker R.C."/>
            <person name="Jackson S.A."/>
        </authorList>
    </citation>
    <scope>NUCLEOTIDE SEQUENCE [LARGE SCALE GENOMIC DNA]</scope>
    <source>
        <strain evidence="2">cv. Williams 82</strain>
        <tissue evidence="1">Callus</tissue>
    </source>
</reference>